<evidence type="ECO:0000256" key="3">
    <source>
        <dbReference type="ARBA" id="ARBA00022723"/>
    </source>
</evidence>
<feature type="binding site" description="covalent" evidence="6">
    <location>
        <position position="53"/>
    </location>
    <ligand>
        <name>heme c</name>
        <dbReference type="ChEBI" id="CHEBI:61717"/>
    </ligand>
</feature>
<keyword evidence="1" id="KW-0813">Transport</keyword>
<keyword evidence="4" id="KW-0249">Electron transport</keyword>
<dbReference type="InterPro" id="IPR012218">
    <property type="entry name" value="Cyt_c_BACSU-c550-type"/>
</dbReference>
<feature type="domain" description="Cytochrome c" evidence="9">
    <location>
        <begin position="40"/>
        <end position="114"/>
    </location>
</feature>
<feature type="binding site" description="axial binding residue" evidence="7">
    <location>
        <position position="57"/>
    </location>
    <ligand>
        <name>heme c</name>
        <dbReference type="ChEBI" id="CHEBI:61717"/>
    </ligand>
    <ligandPart>
        <name>Fe</name>
        <dbReference type="ChEBI" id="CHEBI:18248"/>
    </ligandPart>
</feature>
<dbReference type="GO" id="GO:0009055">
    <property type="term" value="F:electron transfer activity"/>
    <property type="evidence" value="ECO:0007669"/>
    <property type="project" value="InterPro"/>
</dbReference>
<keyword evidence="2 6" id="KW-0349">Heme</keyword>
<dbReference type="PROSITE" id="PS51007">
    <property type="entry name" value="CYTC"/>
    <property type="match status" value="1"/>
</dbReference>
<dbReference type="PANTHER" id="PTHR37823:SF4">
    <property type="entry name" value="MENAQUINOL-CYTOCHROME C REDUCTASE CYTOCHROME B_C SUBUNIT"/>
    <property type="match status" value="1"/>
</dbReference>
<evidence type="ECO:0000259" key="9">
    <source>
        <dbReference type="PROSITE" id="PS51007"/>
    </source>
</evidence>
<dbReference type="Proteomes" id="UP000321491">
    <property type="component" value="Unassembled WGS sequence"/>
</dbReference>
<evidence type="ECO:0000256" key="2">
    <source>
        <dbReference type="ARBA" id="ARBA00022617"/>
    </source>
</evidence>
<evidence type="ECO:0000256" key="8">
    <source>
        <dbReference type="SAM" id="SignalP"/>
    </source>
</evidence>
<dbReference type="OrthoDB" id="7933886at2"/>
<name>A0A511UXQ0_9BACI</name>
<dbReference type="RefSeq" id="WP_146934433.1">
    <property type="nucleotide sequence ID" value="NZ_BJXW01000003.1"/>
</dbReference>
<gene>
    <name evidence="10" type="ORF">CQU01_01400</name>
</gene>
<proteinExistence type="predicted"/>
<dbReference type="InterPro" id="IPR054782">
    <property type="entry name" value="Cytochro_C551"/>
</dbReference>
<dbReference type="GO" id="GO:0020037">
    <property type="term" value="F:heme binding"/>
    <property type="evidence" value="ECO:0007669"/>
    <property type="project" value="InterPro"/>
</dbReference>
<dbReference type="PROSITE" id="PS51257">
    <property type="entry name" value="PROKAR_LIPOPROTEIN"/>
    <property type="match status" value="1"/>
</dbReference>
<keyword evidence="3 7" id="KW-0479">Metal-binding</keyword>
<dbReference type="GO" id="GO:0016020">
    <property type="term" value="C:membrane"/>
    <property type="evidence" value="ECO:0007669"/>
    <property type="project" value="InterPro"/>
</dbReference>
<feature type="signal peptide" evidence="8">
    <location>
        <begin position="1"/>
        <end position="20"/>
    </location>
</feature>
<keyword evidence="11" id="KW-1185">Reference proteome</keyword>
<comment type="caution">
    <text evidence="10">The sequence shown here is derived from an EMBL/GenBank/DDBJ whole genome shotgun (WGS) entry which is preliminary data.</text>
</comment>
<keyword evidence="8" id="KW-0732">Signal</keyword>
<evidence type="ECO:0000313" key="11">
    <source>
        <dbReference type="Proteomes" id="UP000321491"/>
    </source>
</evidence>
<dbReference type="EMBL" id="BJXW01000003">
    <property type="protein sequence ID" value="GEN29902.1"/>
    <property type="molecule type" value="Genomic_DNA"/>
</dbReference>
<dbReference type="Pfam" id="PF13442">
    <property type="entry name" value="Cytochrome_CBB3"/>
    <property type="match status" value="1"/>
</dbReference>
<dbReference type="PANTHER" id="PTHR37823">
    <property type="entry name" value="CYTOCHROME C-553-LIKE"/>
    <property type="match status" value="1"/>
</dbReference>
<dbReference type="InterPro" id="IPR051811">
    <property type="entry name" value="Cytochrome_c550/c551-like"/>
</dbReference>
<dbReference type="InterPro" id="IPR036909">
    <property type="entry name" value="Cyt_c-like_dom_sf"/>
</dbReference>
<evidence type="ECO:0000256" key="7">
    <source>
        <dbReference type="PIRSR" id="PIRSR000025-2"/>
    </source>
</evidence>
<dbReference type="AlphaFoldDB" id="A0A511UXQ0"/>
<dbReference type="SUPFAM" id="SSF46626">
    <property type="entry name" value="Cytochrome c"/>
    <property type="match status" value="1"/>
</dbReference>
<organism evidence="10 11">
    <name type="scientific">Cerasibacillus quisquiliarum</name>
    <dbReference type="NCBI Taxonomy" id="227865"/>
    <lineage>
        <taxon>Bacteria</taxon>
        <taxon>Bacillati</taxon>
        <taxon>Bacillota</taxon>
        <taxon>Bacilli</taxon>
        <taxon>Bacillales</taxon>
        <taxon>Bacillaceae</taxon>
        <taxon>Cerasibacillus</taxon>
    </lineage>
</organism>
<evidence type="ECO:0000256" key="5">
    <source>
        <dbReference type="ARBA" id="ARBA00023004"/>
    </source>
</evidence>
<reference evidence="10 11" key="1">
    <citation type="submission" date="2019-07" db="EMBL/GenBank/DDBJ databases">
        <title>Whole genome shotgun sequence of Cerasibacillus quisquiliarum NBRC 102429.</title>
        <authorList>
            <person name="Hosoyama A."/>
            <person name="Uohara A."/>
            <person name="Ohji S."/>
            <person name="Ichikawa N."/>
        </authorList>
    </citation>
    <scope>NUCLEOTIDE SEQUENCE [LARGE SCALE GENOMIC DNA]</scope>
    <source>
        <strain evidence="10 11">NBRC 102429</strain>
    </source>
</reference>
<evidence type="ECO:0000256" key="6">
    <source>
        <dbReference type="PIRSR" id="PIRSR000025-1"/>
    </source>
</evidence>
<dbReference type="NCBIfam" id="NF045774">
    <property type="entry name" value="cytochro_C551"/>
    <property type="match status" value="1"/>
</dbReference>
<dbReference type="PIRSF" id="PIRSF000025">
    <property type="entry name" value="Cytc_Bsub_c550"/>
    <property type="match status" value="1"/>
</dbReference>
<dbReference type="Gene3D" id="1.10.760.10">
    <property type="entry name" value="Cytochrome c-like domain"/>
    <property type="match status" value="1"/>
</dbReference>
<keyword evidence="5 7" id="KW-0408">Iron</keyword>
<feature type="binding site" description="covalent" evidence="6">
    <location>
        <position position="56"/>
    </location>
    <ligand>
        <name>heme c</name>
        <dbReference type="ChEBI" id="CHEBI:61717"/>
    </ligand>
</feature>
<sequence>MKKWLMAVLLGSVLVLGACGGGDDNANDDGAANNDAGGDTTASAGEDIYKANCAACHGQDLSGGAGPALDQAGSKFSADEIVDIIQNGVGSMQPQKQVSEDDAKTLADWLAEKK</sequence>
<evidence type="ECO:0000313" key="10">
    <source>
        <dbReference type="EMBL" id="GEN29902.1"/>
    </source>
</evidence>
<feature type="chain" id="PRO_5038864352" description="Cytochrome c domain-containing protein" evidence="8">
    <location>
        <begin position="21"/>
        <end position="114"/>
    </location>
</feature>
<evidence type="ECO:0000256" key="4">
    <source>
        <dbReference type="ARBA" id="ARBA00022982"/>
    </source>
</evidence>
<protein>
    <recommendedName>
        <fullName evidence="9">Cytochrome c domain-containing protein</fullName>
    </recommendedName>
</protein>
<comment type="PTM">
    <text evidence="6">Binds 1 heme c group covalently per subunit.</text>
</comment>
<dbReference type="GO" id="GO:0005506">
    <property type="term" value="F:iron ion binding"/>
    <property type="evidence" value="ECO:0007669"/>
    <property type="project" value="InterPro"/>
</dbReference>
<accession>A0A511UXQ0</accession>
<dbReference type="InterPro" id="IPR009056">
    <property type="entry name" value="Cyt_c-like_dom"/>
</dbReference>
<evidence type="ECO:0000256" key="1">
    <source>
        <dbReference type="ARBA" id="ARBA00022448"/>
    </source>
</evidence>
<feature type="binding site" description="axial binding residue" evidence="7">
    <location>
        <position position="92"/>
    </location>
    <ligand>
        <name>heme c</name>
        <dbReference type="ChEBI" id="CHEBI:61717"/>
    </ligand>
    <ligandPart>
        <name>Fe</name>
        <dbReference type="ChEBI" id="CHEBI:18248"/>
    </ligandPart>
</feature>